<protein>
    <recommendedName>
        <fullName evidence="2">Recombinase zinc beta ribbon domain-containing protein</fullName>
    </recommendedName>
</protein>
<feature type="coiled-coil region" evidence="1">
    <location>
        <begin position="142"/>
        <end position="169"/>
    </location>
</feature>
<feature type="domain" description="Recombinase zinc beta ribbon" evidence="2">
    <location>
        <begin position="70"/>
        <end position="125"/>
    </location>
</feature>
<name>A0A4V1E118_9RHOB</name>
<dbReference type="GO" id="GO:0000150">
    <property type="term" value="F:DNA strand exchange activity"/>
    <property type="evidence" value="ECO:0007669"/>
    <property type="project" value="TreeGrafter"/>
</dbReference>
<keyword evidence="1" id="KW-0175">Coiled coil</keyword>
<dbReference type="InterPro" id="IPR025827">
    <property type="entry name" value="Zn_ribbon_recom_dom"/>
</dbReference>
<proteinExistence type="predicted"/>
<dbReference type="PANTHER" id="PTHR30461:SF23">
    <property type="entry name" value="DNA RECOMBINASE-RELATED"/>
    <property type="match status" value="1"/>
</dbReference>
<dbReference type="Pfam" id="PF13408">
    <property type="entry name" value="Zn_ribbon_recom"/>
    <property type="match status" value="1"/>
</dbReference>
<evidence type="ECO:0000313" key="3">
    <source>
        <dbReference type="EMBL" id="QCO56584.1"/>
    </source>
</evidence>
<evidence type="ECO:0000256" key="1">
    <source>
        <dbReference type="SAM" id="Coils"/>
    </source>
</evidence>
<accession>A0A4V1E118</accession>
<dbReference type="AlphaFoldDB" id="A0A4V1E118"/>
<evidence type="ECO:0000313" key="4">
    <source>
        <dbReference type="Proteomes" id="UP000298631"/>
    </source>
</evidence>
<gene>
    <name evidence="3" type="ORF">EOK75_10125</name>
</gene>
<dbReference type="InterPro" id="IPR050639">
    <property type="entry name" value="SSR_resolvase"/>
</dbReference>
<evidence type="ECO:0000259" key="2">
    <source>
        <dbReference type="Pfam" id="PF13408"/>
    </source>
</evidence>
<dbReference type="OrthoDB" id="7277848at2"/>
<reference evidence="3 4" key="1">
    <citation type="submission" date="2019-05" db="EMBL/GenBank/DDBJ databases">
        <title>Pseudorhodobacter turbinis sp. nov., isolated from the gut of the Korean turban shell.</title>
        <authorList>
            <person name="Jeong Y.-S."/>
            <person name="Kang W.-R."/>
            <person name="Bae J.-W."/>
        </authorList>
    </citation>
    <scope>NUCLEOTIDE SEQUENCE [LARGE SCALE GENOMIC DNA]</scope>
    <source>
        <strain evidence="3 4">S12M18</strain>
    </source>
</reference>
<keyword evidence="4" id="KW-1185">Reference proteome</keyword>
<dbReference type="PANTHER" id="PTHR30461">
    <property type="entry name" value="DNA-INVERTASE FROM LAMBDOID PROPHAGE"/>
    <property type="match status" value="1"/>
</dbReference>
<dbReference type="EMBL" id="CP039964">
    <property type="protein sequence ID" value="QCO56584.1"/>
    <property type="molecule type" value="Genomic_DNA"/>
</dbReference>
<dbReference type="RefSeq" id="WP_137194364.1">
    <property type="nucleotide sequence ID" value="NZ_CP039964.1"/>
</dbReference>
<dbReference type="Proteomes" id="UP000298631">
    <property type="component" value="Chromosome"/>
</dbReference>
<organism evidence="3 4">
    <name type="scientific">Pseudorhodobacter turbinis</name>
    <dbReference type="NCBI Taxonomy" id="2500533"/>
    <lineage>
        <taxon>Bacteria</taxon>
        <taxon>Pseudomonadati</taxon>
        <taxon>Pseudomonadota</taxon>
        <taxon>Alphaproteobacteria</taxon>
        <taxon>Rhodobacterales</taxon>
        <taxon>Paracoccaceae</taxon>
        <taxon>Pseudorhodobacter</taxon>
    </lineage>
</organism>
<sequence length="312" mass="34427">MHPVKKGAITPRLNVSKNLINEAVPHLQIIDDALWHRVKARQTAIREEMNPAGIKDGHTRPEKARRPNYLFSGLLTCDCCGASYTLINKTRYGCAGARNKGEAVCTNRATILRDVVEERVLNGLRDSLLQPDLIATFIEEYRRAFNAEAASANADRDKARRELNQIDKKIAGIMAAIEDGMYQPSMKDRMAALDAEKQALTKLLEESPEPPALRLHPSLSDLYRSKIRNLSSALQDPGLKMEATEALRGLISEVRMMPDADALNGHHIELAGELAGILSLGEADTTKPARFAGFRSETMVAGVGFEPTTFRL</sequence>
<dbReference type="KEGG" id="pseb:EOK75_10125"/>